<dbReference type="RefSeq" id="XP_001307832.1">
    <property type="nucleotide sequence ID" value="XM_001307831.1"/>
</dbReference>
<keyword evidence="2" id="KW-1185">Reference proteome</keyword>
<sequence>MSESPLDALRTISDGSNYIMALSSIHRNIKPDEIEEFFNIVFGHLQDSVAEDIGMRTLQTIARVLQLKSFREVFIEKQYIHALPYNQKNLNDGVLDVLYVLVTHAPQAFDQEAADGFARAIVRNPRKSLIILSIYATYFDQLENPWPLLDDLIQGQRRFSVDACAKEYCLLLAYLVTEHLGFRRGRSKQAFDCVAQNLESDSEEVVIAAYSALASIVSVEQNVIIPFREVRSHLAYRYPDQDVHPFQDAVLDFLLVAPLNWDDLANPKFLSTLLELAKTEAKASLVLCRLAEDVKVAQALVDSPRWLKRELPTSKDTLRLFLVVFKHLPMRPIIARKEEFISFLRRVNAYADEPDHSLLCTIIRRINLDKELVSQLSKSGFIAEYLGNADDFKTDNAAYSAILFTDTICKDFYTKELIPMCETVCQIIQSGGDNQPAAIKLATDMCRHAKCVRKFQELKLNTYLKNRISKMKNRGHIRKLIGLIEGLEE</sequence>
<dbReference type="KEGG" id="tva:4752645"/>
<dbReference type="AlphaFoldDB" id="A2FJL5"/>
<dbReference type="SMR" id="A2FJL5"/>
<name>A2FJL5_TRIV3</name>
<proteinExistence type="predicted"/>
<evidence type="ECO:0000313" key="1">
    <source>
        <dbReference type="EMBL" id="EAX94902.1"/>
    </source>
</evidence>
<dbReference type="InParanoid" id="A2FJL5"/>
<dbReference type="InterPro" id="IPR016024">
    <property type="entry name" value="ARM-type_fold"/>
</dbReference>
<dbReference type="VEuPathDB" id="TrichDB:TVAGG3_1088300"/>
<dbReference type="SUPFAM" id="SSF48371">
    <property type="entry name" value="ARM repeat"/>
    <property type="match status" value="1"/>
</dbReference>
<evidence type="ECO:0000313" key="2">
    <source>
        <dbReference type="Proteomes" id="UP000001542"/>
    </source>
</evidence>
<dbReference type="Proteomes" id="UP000001542">
    <property type="component" value="Unassembled WGS sequence"/>
</dbReference>
<reference evidence="1" key="2">
    <citation type="journal article" date="2007" name="Science">
        <title>Draft genome sequence of the sexually transmitted pathogen Trichomonas vaginalis.</title>
        <authorList>
            <person name="Carlton J.M."/>
            <person name="Hirt R.P."/>
            <person name="Silva J.C."/>
            <person name="Delcher A.L."/>
            <person name="Schatz M."/>
            <person name="Zhao Q."/>
            <person name="Wortman J.R."/>
            <person name="Bidwell S.L."/>
            <person name="Alsmark U.C.M."/>
            <person name="Besteiro S."/>
            <person name="Sicheritz-Ponten T."/>
            <person name="Noel C.J."/>
            <person name="Dacks J.B."/>
            <person name="Foster P.G."/>
            <person name="Simillion C."/>
            <person name="Van de Peer Y."/>
            <person name="Miranda-Saavedra D."/>
            <person name="Barton G.J."/>
            <person name="Westrop G.D."/>
            <person name="Mueller S."/>
            <person name="Dessi D."/>
            <person name="Fiori P.L."/>
            <person name="Ren Q."/>
            <person name="Paulsen I."/>
            <person name="Zhang H."/>
            <person name="Bastida-Corcuera F.D."/>
            <person name="Simoes-Barbosa A."/>
            <person name="Brown M.T."/>
            <person name="Hayes R.D."/>
            <person name="Mukherjee M."/>
            <person name="Okumura C.Y."/>
            <person name="Schneider R."/>
            <person name="Smith A.J."/>
            <person name="Vanacova S."/>
            <person name="Villalvazo M."/>
            <person name="Haas B.J."/>
            <person name="Pertea M."/>
            <person name="Feldblyum T.V."/>
            <person name="Utterback T.R."/>
            <person name="Shu C.L."/>
            <person name="Osoegawa K."/>
            <person name="de Jong P.J."/>
            <person name="Hrdy I."/>
            <person name="Horvathova L."/>
            <person name="Zubacova Z."/>
            <person name="Dolezal P."/>
            <person name="Malik S.B."/>
            <person name="Logsdon J.M. Jr."/>
            <person name="Henze K."/>
            <person name="Gupta A."/>
            <person name="Wang C.C."/>
            <person name="Dunne R.L."/>
            <person name="Upcroft J.A."/>
            <person name="Upcroft P."/>
            <person name="White O."/>
            <person name="Salzberg S.L."/>
            <person name="Tang P."/>
            <person name="Chiu C.-H."/>
            <person name="Lee Y.-S."/>
            <person name="Embley T.M."/>
            <person name="Coombs G.H."/>
            <person name="Mottram J.C."/>
            <person name="Tachezy J."/>
            <person name="Fraser-Liggett C.M."/>
            <person name="Johnson P.J."/>
        </authorList>
    </citation>
    <scope>NUCLEOTIDE SEQUENCE [LARGE SCALE GENOMIC DNA]</scope>
    <source>
        <strain evidence="1">G3</strain>
    </source>
</reference>
<accession>A2FJL5</accession>
<reference evidence="1" key="1">
    <citation type="submission" date="2006-10" db="EMBL/GenBank/DDBJ databases">
        <authorList>
            <person name="Amadeo P."/>
            <person name="Zhao Q."/>
            <person name="Wortman J."/>
            <person name="Fraser-Liggett C."/>
            <person name="Carlton J."/>
        </authorList>
    </citation>
    <scope>NUCLEOTIDE SEQUENCE</scope>
    <source>
        <strain evidence="1">G3</strain>
    </source>
</reference>
<organism evidence="1 2">
    <name type="scientific">Trichomonas vaginalis (strain ATCC PRA-98 / G3)</name>
    <dbReference type="NCBI Taxonomy" id="412133"/>
    <lineage>
        <taxon>Eukaryota</taxon>
        <taxon>Metamonada</taxon>
        <taxon>Parabasalia</taxon>
        <taxon>Trichomonadida</taxon>
        <taxon>Trichomonadidae</taxon>
        <taxon>Trichomonas</taxon>
    </lineage>
</organism>
<protein>
    <submittedName>
        <fullName evidence="1">Uncharacterized protein</fullName>
    </submittedName>
</protein>
<dbReference type="VEuPathDB" id="TrichDB:TVAG_382870"/>
<gene>
    <name evidence="1" type="ORF">TVAG_382870</name>
</gene>
<dbReference type="EMBL" id="DS113832">
    <property type="protein sequence ID" value="EAX94902.1"/>
    <property type="molecule type" value="Genomic_DNA"/>
</dbReference>